<feature type="domain" description="MPN" evidence="8">
    <location>
        <begin position="141"/>
        <end position="263"/>
    </location>
</feature>
<evidence type="ECO:0000256" key="5">
    <source>
        <dbReference type="ARBA" id="ARBA00023049"/>
    </source>
</evidence>
<name>A0A7H1MYS7_9PROT</name>
<dbReference type="EMBL" id="CP053923">
    <property type="protein sequence ID" value="QNT68613.1"/>
    <property type="molecule type" value="Genomic_DNA"/>
</dbReference>
<dbReference type="CDD" id="cd08071">
    <property type="entry name" value="MPN_DUF2466"/>
    <property type="match status" value="1"/>
</dbReference>
<keyword evidence="5" id="KW-0482">Metalloprotease</keyword>
<dbReference type="NCBIfam" id="NF000642">
    <property type="entry name" value="PRK00024.1"/>
    <property type="match status" value="1"/>
</dbReference>
<protein>
    <submittedName>
        <fullName evidence="9">DNA repair protein RadC</fullName>
    </submittedName>
</protein>
<dbReference type="PROSITE" id="PS01302">
    <property type="entry name" value="UPF0758"/>
    <property type="match status" value="1"/>
</dbReference>
<reference evidence="9 10" key="1">
    <citation type="submission" date="2020-05" db="EMBL/GenBank/DDBJ databases">
        <title>Complete closed genome sequence of Defluviicoccus vanus.</title>
        <authorList>
            <person name="Bessarab I."/>
            <person name="Arumugam K."/>
            <person name="Maszenan A.M."/>
            <person name="Seviour R.J."/>
            <person name="Williams R.B."/>
        </authorList>
    </citation>
    <scope>NUCLEOTIDE SEQUENCE [LARGE SCALE GENOMIC DNA]</scope>
    <source>
        <strain evidence="9 10">Ben 114</strain>
    </source>
</reference>
<evidence type="ECO:0000256" key="6">
    <source>
        <dbReference type="RuleBase" id="RU003797"/>
    </source>
</evidence>
<evidence type="ECO:0000313" key="10">
    <source>
        <dbReference type="Proteomes" id="UP000516369"/>
    </source>
</evidence>
<dbReference type="InterPro" id="IPR037518">
    <property type="entry name" value="MPN"/>
</dbReference>
<feature type="region of interest" description="Disordered" evidence="7">
    <location>
        <begin position="1"/>
        <end position="47"/>
    </location>
</feature>
<dbReference type="NCBIfam" id="TIGR00608">
    <property type="entry name" value="radc"/>
    <property type="match status" value="1"/>
</dbReference>
<gene>
    <name evidence="9" type="primary">radC</name>
    <name evidence="9" type="ORF">HQ394_03570</name>
</gene>
<keyword evidence="2" id="KW-0479">Metal-binding</keyword>
<dbReference type="PROSITE" id="PS50249">
    <property type="entry name" value="MPN"/>
    <property type="match status" value="1"/>
</dbReference>
<accession>A0A7H1MYS7</accession>
<dbReference type="Proteomes" id="UP000516369">
    <property type="component" value="Chromosome"/>
</dbReference>
<evidence type="ECO:0000256" key="7">
    <source>
        <dbReference type="SAM" id="MobiDB-lite"/>
    </source>
</evidence>
<dbReference type="AlphaFoldDB" id="A0A7H1MYS7"/>
<evidence type="ECO:0000256" key="2">
    <source>
        <dbReference type="ARBA" id="ARBA00022723"/>
    </source>
</evidence>
<dbReference type="GO" id="GO:0008237">
    <property type="term" value="F:metallopeptidase activity"/>
    <property type="evidence" value="ECO:0007669"/>
    <property type="project" value="UniProtKB-KW"/>
</dbReference>
<evidence type="ECO:0000259" key="8">
    <source>
        <dbReference type="PROSITE" id="PS50249"/>
    </source>
</evidence>
<evidence type="ECO:0000256" key="4">
    <source>
        <dbReference type="ARBA" id="ARBA00022833"/>
    </source>
</evidence>
<evidence type="ECO:0000256" key="3">
    <source>
        <dbReference type="ARBA" id="ARBA00022801"/>
    </source>
</evidence>
<dbReference type="InterPro" id="IPR001405">
    <property type="entry name" value="UPF0758"/>
</dbReference>
<dbReference type="InterPro" id="IPR020891">
    <property type="entry name" value="UPF0758_CS"/>
</dbReference>
<dbReference type="GO" id="GO:0046872">
    <property type="term" value="F:metal ion binding"/>
    <property type="evidence" value="ECO:0007669"/>
    <property type="project" value="UniProtKB-KW"/>
</dbReference>
<dbReference type="GO" id="GO:0006508">
    <property type="term" value="P:proteolysis"/>
    <property type="evidence" value="ECO:0007669"/>
    <property type="project" value="UniProtKB-KW"/>
</dbReference>
<dbReference type="InterPro" id="IPR025657">
    <property type="entry name" value="RadC_JAB"/>
</dbReference>
<keyword evidence="4" id="KW-0862">Zinc</keyword>
<dbReference type="PANTHER" id="PTHR30471:SF3">
    <property type="entry name" value="UPF0758 PROTEIN YEES-RELATED"/>
    <property type="match status" value="1"/>
</dbReference>
<dbReference type="Gene3D" id="3.40.140.10">
    <property type="entry name" value="Cytidine Deaminase, domain 2"/>
    <property type="match status" value="1"/>
</dbReference>
<dbReference type="KEGG" id="dvn:HQ394_03570"/>
<dbReference type="PANTHER" id="PTHR30471">
    <property type="entry name" value="DNA REPAIR PROTEIN RADC"/>
    <property type="match status" value="1"/>
</dbReference>
<comment type="similarity">
    <text evidence="6">Belongs to the UPF0758 family.</text>
</comment>
<keyword evidence="3" id="KW-0378">Hydrolase</keyword>
<organism evidence="9 10">
    <name type="scientific">Defluviicoccus vanus</name>
    <dbReference type="NCBI Taxonomy" id="111831"/>
    <lineage>
        <taxon>Bacteria</taxon>
        <taxon>Pseudomonadati</taxon>
        <taxon>Pseudomonadota</taxon>
        <taxon>Alphaproteobacteria</taxon>
        <taxon>Rhodospirillales</taxon>
        <taxon>Rhodospirillaceae</taxon>
        <taxon>Defluviicoccus</taxon>
    </lineage>
</organism>
<proteinExistence type="inferred from homology"/>
<evidence type="ECO:0000256" key="1">
    <source>
        <dbReference type="ARBA" id="ARBA00022670"/>
    </source>
</evidence>
<keyword evidence="1" id="KW-0645">Protease</keyword>
<evidence type="ECO:0000313" key="9">
    <source>
        <dbReference type="EMBL" id="QNT68613.1"/>
    </source>
</evidence>
<keyword evidence="10" id="KW-1185">Reference proteome</keyword>
<sequence>MASRCSPCHPPGLTGRPIRVDSPGGDEAAEPPQPAEPSTGQPGHADHRRRLRQRFLNGDADALADYELLELLLFYAVDRVDVKPLARALLAEFGSFSAVLAGDAARLLRHKRVNDRTLALFRAIREAGRRILLEQIADRPVLSSSTALMDYCRLRLADESIEHFRVLFLDRKNKLIADEEQQRGTVDHAPIYPREVIKRALELGATALILVHNHPSGDPSPSAADVAMTREVNGVAQRLGITLHDHVIVAKGGTRSLRALGLL</sequence>
<dbReference type="SUPFAM" id="SSF102712">
    <property type="entry name" value="JAB1/MPN domain"/>
    <property type="match status" value="1"/>
</dbReference>
<dbReference type="Pfam" id="PF04002">
    <property type="entry name" value="RadC"/>
    <property type="match status" value="1"/>
</dbReference>